<organism evidence="7 8">
    <name type="scientific">Niabella drilacis (strain DSM 25811 / CCM 8410 / CCUG 62505 / LMG 26954 / E90)</name>
    <dbReference type="NCBI Taxonomy" id="1285928"/>
    <lineage>
        <taxon>Bacteria</taxon>
        <taxon>Pseudomonadati</taxon>
        <taxon>Bacteroidota</taxon>
        <taxon>Chitinophagia</taxon>
        <taxon>Chitinophagales</taxon>
        <taxon>Chitinophagaceae</taxon>
        <taxon>Niabella</taxon>
    </lineage>
</organism>
<keyword evidence="8" id="KW-1185">Reference proteome</keyword>
<evidence type="ECO:0000256" key="1">
    <source>
        <dbReference type="ARBA" id="ARBA00004442"/>
    </source>
</evidence>
<dbReference type="GO" id="GO:0009279">
    <property type="term" value="C:cell outer membrane"/>
    <property type="evidence" value="ECO:0007669"/>
    <property type="project" value="UniProtKB-SubCell"/>
</dbReference>
<dbReference type="Proteomes" id="UP000198757">
    <property type="component" value="Unassembled WGS sequence"/>
</dbReference>
<dbReference type="EMBL" id="FMZO01000004">
    <property type="protein sequence ID" value="SDC82074.1"/>
    <property type="molecule type" value="Genomic_DNA"/>
</dbReference>
<evidence type="ECO:0000313" key="7">
    <source>
        <dbReference type="EMBL" id="SDC82074.1"/>
    </source>
</evidence>
<feature type="signal peptide" evidence="5">
    <location>
        <begin position="1"/>
        <end position="45"/>
    </location>
</feature>
<evidence type="ECO:0000256" key="3">
    <source>
        <dbReference type="ARBA" id="ARBA00023237"/>
    </source>
</evidence>
<keyword evidence="2 4" id="KW-0472">Membrane</keyword>
<dbReference type="CDD" id="cd07185">
    <property type="entry name" value="OmpA_C-like"/>
    <property type="match status" value="1"/>
</dbReference>
<dbReference type="PANTHER" id="PTHR30329">
    <property type="entry name" value="STATOR ELEMENT OF FLAGELLAR MOTOR COMPLEX"/>
    <property type="match status" value="1"/>
</dbReference>
<dbReference type="InterPro" id="IPR050330">
    <property type="entry name" value="Bact_OuterMem_StrucFunc"/>
</dbReference>
<dbReference type="PANTHER" id="PTHR30329:SF21">
    <property type="entry name" value="LIPOPROTEIN YIAD-RELATED"/>
    <property type="match status" value="1"/>
</dbReference>
<evidence type="ECO:0000256" key="2">
    <source>
        <dbReference type="ARBA" id="ARBA00023136"/>
    </source>
</evidence>
<evidence type="ECO:0000256" key="4">
    <source>
        <dbReference type="PROSITE-ProRule" id="PRU00473"/>
    </source>
</evidence>
<dbReference type="STRING" id="1285928.SAMN04487894_104117"/>
<evidence type="ECO:0000256" key="5">
    <source>
        <dbReference type="SAM" id="SignalP"/>
    </source>
</evidence>
<evidence type="ECO:0000259" key="6">
    <source>
        <dbReference type="PROSITE" id="PS51123"/>
    </source>
</evidence>
<dbReference type="AlphaFoldDB" id="A0A1G6PQZ2"/>
<accession>A0A1G6PQZ2</accession>
<reference evidence="8" key="1">
    <citation type="submission" date="2016-10" db="EMBL/GenBank/DDBJ databases">
        <authorList>
            <person name="Varghese N."/>
            <person name="Submissions S."/>
        </authorList>
    </citation>
    <scope>NUCLEOTIDE SEQUENCE [LARGE SCALE GENOMIC DNA]</scope>
    <source>
        <strain evidence="8">DSM 25811 / CCM 8410 / LMG 26954 / E90</strain>
    </source>
</reference>
<dbReference type="InterPro" id="IPR006665">
    <property type="entry name" value="OmpA-like"/>
</dbReference>
<keyword evidence="3" id="KW-0998">Cell outer membrane</keyword>
<evidence type="ECO:0000313" key="8">
    <source>
        <dbReference type="Proteomes" id="UP000198757"/>
    </source>
</evidence>
<feature type="domain" description="OmpA-like" evidence="6">
    <location>
        <begin position="583"/>
        <end position="703"/>
    </location>
</feature>
<dbReference type="Gene3D" id="2.60.40.1120">
    <property type="entry name" value="Carboxypeptidase-like, regulatory domain"/>
    <property type="match status" value="1"/>
</dbReference>
<dbReference type="PRINTS" id="PR01021">
    <property type="entry name" value="OMPADOMAIN"/>
</dbReference>
<dbReference type="OrthoDB" id="9809364at2"/>
<dbReference type="Pfam" id="PF00691">
    <property type="entry name" value="OmpA"/>
    <property type="match status" value="1"/>
</dbReference>
<dbReference type="InterPro" id="IPR036737">
    <property type="entry name" value="OmpA-like_sf"/>
</dbReference>
<dbReference type="SUPFAM" id="SSF103088">
    <property type="entry name" value="OmpA-like"/>
    <property type="match status" value="1"/>
</dbReference>
<dbReference type="Gene3D" id="3.30.1330.60">
    <property type="entry name" value="OmpA-like domain"/>
    <property type="match status" value="1"/>
</dbReference>
<comment type="subcellular location">
    <subcellularLocation>
        <location evidence="1">Cell outer membrane</location>
    </subcellularLocation>
</comment>
<keyword evidence="5" id="KW-0732">Signal</keyword>
<feature type="chain" id="PRO_5011763726" evidence="5">
    <location>
        <begin position="46"/>
        <end position="703"/>
    </location>
</feature>
<protein>
    <submittedName>
        <fullName evidence="7">OmpA family protein</fullName>
    </submittedName>
</protein>
<gene>
    <name evidence="7" type="ORF">SAMN04487894_104117</name>
</gene>
<proteinExistence type="predicted"/>
<name>A0A1G6PQZ2_NIADE</name>
<dbReference type="PROSITE" id="PS51123">
    <property type="entry name" value="OMPA_2"/>
    <property type="match status" value="1"/>
</dbReference>
<dbReference type="InterPro" id="IPR006664">
    <property type="entry name" value="OMP_bac"/>
</dbReference>
<sequence length="703" mass="78024">MRLFIYIYRKSGFENHFYIIQTTMKKRSLLLSFVCLLTAMQVVIAQDDVVTSTASTDDPGYPLYQTGFYAGLRGGYLFKNKALWENPLYHLGNGMFAEVNGGWRKNAFGWELAVGMLNIKREHPDIRRFSASAQGVLNGMGNAAQFQNARDSGQAKSDYFTFPESTQQVKVSKDFNSYYALTGPRLWFGRQRLQGSVYAQGGISMTRFGYYYLNGNGASPDHYSYSYNNALVSSAPVNEAAIASPTVGTATTNVEGSYEKYGMTGVFFDAYKASGAASPADVKEKNKMQFFGRGGASLEFFFSPKASLSAGIDYWYLPSPEMKGQASSNGTVSGNINLFKPDATSERDLRYSDKYTFTQSYTEKKNLGFLSASLGVKIWLGKKRPVPVNDPPVIPQAQPPADKNLAVKVIDKPTGKPLDGVNIKIEKEGDESIVETMTREDGSIPVQRALAAGNYKITGIKNGIKTTEAMVAVADFSAPPATIYRELIHNDIRFTLAGKTINKADMGPLPFIQTSLTNITRGNAEQKTSDSIGRFYYQLDQQTDYNVIAQNKGYFSNREKVTTKGLNRSEVIYVNLALEVMELKKDASIVLKDIYYDYNKWDIRPDAAAVLDNLVKTLEENPTVKIELSSHTDSRGGDAFNMTLSRKRAESAVRYLVSRGIASDRLKAKGYGESRLLNDCGNDVPCSEEQHQLNRRTEIKVLE</sequence>